<proteinExistence type="predicted"/>
<evidence type="ECO:0000256" key="1">
    <source>
        <dbReference type="ARBA" id="ARBA00022737"/>
    </source>
</evidence>
<dbReference type="InParanoid" id="A0A1J7JFP8"/>
<evidence type="ECO:0000259" key="3">
    <source>
        <dbReference type="Pfam" id="PF24883"/>
    </source>
</evidence>
<gene>
    <name evidence="4" type="ORF">CONLIGDRAFT_472512</name>
</gene>
<protein>
    <recommendedName>
        <fullName evidence="3">Nephrocystin 3-like N-terminal domain-containing protein</fullName>
    </recommendedName>
</protein>
<feature type="region of interest" description="Disordered" evidence="2">
    <location>
        <begin position="388"/>
        <end position="409"/>
    </location>
</feature>
<dbReference type="EMBL" id="KV875100">
    <property type="protein sequence ID" value="OIW26426.1"/>
    <property type="molecule type" value="Genomic_DNA"/>
</dbReference>
<accession>A0A1J7JFP8</accession>
<feature type="domain" description="Nephrocystin 3-like N-terminal" evidence="3">
    <location>
        <begin position="722"/>
        <end position="800"/>
    </location>
</feature>
<evidence type="ECO:0000256" key="2">
    <source>
        <dbReference type="SAM" id="MobiDB-lite"/>
    </source>
</evidence>
<name>A0A1J7JFP8_9PEZI</name>
<dbReference type="PANTHER" id="PTHR10039">
    <property type="entry name" value="AMELOGENIN"/>
    <property type="match status" value="1"/>
</dbReference>
<dbReference type="Proteomes" id="UP000182658">
    <property type="component" value="Unassembled WGS sequence"/>
</dbReference>
<keyword evidence="5" id="KW-1185">Reference proteome</keyword>
<organism evidence="4 5">
    <name type="scientific">Coniochaeta ligniaria NRRL 30616</name>
    <dbReference type="NCBI Taxonomy" id="1408157"/>
    <lineage>
        <taxon>Eukaryota</taxon>
        <taxon>Fungi</taxon>
        <taxon>Dikarya</taxon>
        <taxon>Ascomycota</taxon>
        <taxon>Pezizomycotina</taxon>
        <taxon>Sordariomycetes</taxon>
        <taxon>Sordariomycetidae</taxon>
        <taxon>Coniochaetales</taxon>
        <taxon>Coniochaetaceae</taxon>
        <taxon>Coniochaeta</taxon>
    </lineage>
</organism>
<keyword evidence="1" id="KW-0677">Repeat</keyword>
<dbReference type="InterPro" id="IPR056884">
    <property type="entry name" value="NPHP3-like_N"/>
</dbReference>
<sequence length="1342" mass="152766">MANRFQYKVYRLRNLPSHVDRLEAAELFASAFHDFNLTAADLHIFSLASRIQDHDWVLRPTKVATLMFRKYSEALASSYDGHGHPENTEWKRRPAGFSEPLILEAHFGGLTPLNDVDPSQHTHDCIVISGLASHPFGSWQPKGNDKTFMWIRDALPSSLSRVRFVLYGYDTKLVTSTSFQTVVDLSRSLIEEMKANGCGASNAKPLLFLAHSLGGVLLKQALVMLAGGNEKIASMLGLIRGVVFFGVPSQGMPISDLLSIAGDRPNGPFVKDLSDQSQYVANLEDQFSGISWIRRMSLFWVYETKTSPTVVRLADGSYSRCGPDRIMVTRESATRGRWRSNPSSTLPIDEDHSNMVKLPAGDHRIGQIISLINEICRSDQITPAVAQPKQGLPPGRPHDGPFARPQGSHDAMDTPSLWYTSKDIVLWDHDLILRDLRLPERDRRLDQIEEKFGYTFDWVFDNHSLGLTSWLRNGTGIYWISGKPGSGKSTLMKFLFGDPRTTGLLRNWKSTSRQIIANFFFHHRGGILQKSFHGLLQSLLSQIMESEPSLLGLAANTLEAKFQEELKAGAYGDLHSDVRSFFRICGITRVEPSLEEELSSLLSSSSPIPQLQIVFGELFARMTRADVLRLKQVLLKKLPELQRTRQANFADDEQRGQDLDEEVLEICRTELNWVPSPTLPELIKQWCWNMNLEIQIQYLLERANISAPRLQKQHIAGLTRRQRARDALRQKLHTDAWALRTLWACLLEVLKQEQFDLEICLLFDALDEYDGRPEDISEFLKDLTRTWSPRTKTRILFSSRPWPLFREEFGKCPGFRIHDHTQSDIYQYSIGSIPDTHFARVVLSPFVGEITRRARGVFLWVKLVMADLSRIATEGGQSSEYLQAKLRRALNLVPDELDDYYSAIVKRLPGSTRLETYILLECLCRSERPISLEDILRLIACSLSQTLADVERNWTLNPRVQNDSYLRSISGGLVDITPSGRIQLMHQTCKEWVEDPKFKRIILEDMAHMTWENGHSFLSKYHTQLKLKYGNFDESTAAFLYHSREAERTTGISQHTFLSQIPPVFYRATLPEINNDSTTAMSLAAYNCLYLYLNDCLRLQPDVIRQTDERLFSALLSREDESKWMYRVAEINARRIPTVAQDILHMGRFLLGHGFEIDKDIPGLELLMNLIWATPDPKTVQELVGLAITALQKSRSLGSFLFMTSDGRRITFRGQYGLTLLHISPPRLASWMLQNGAQANQENFSGQTPLDYVVSQDSVHRKPGFGIRALYHSCCVLTRHGAVLKSTPFSHWEWLLRTFQENGLDIRPLNVFSRIRMRDKLLNFFGRPRSVAAPSSSQQPVG</sequence>
<dbReference type="OrthoDB" id="1658288at2759"/>
<dbReference type="Pfam" id="PF24883">
    <property type="entry name" value="NPHP3_N"/>
    <property type="match status" value="2"/>
</dbReference>
<evidence type="ECO:0000313" key="4">
    <source>
        <dbReference type="EMBL" id="OIW26426.1"/>
    </source>
</evidence>
<reference evidence="4 5" key="1">
    <citation type="submission" date="2016-10" db="EMBL/GenBank/DDBJ databases">
        <title>Draft genome sequence of Coniochaeta ligniaria NRRL30616, a lignocellulolytic fungus for bioabatement of inhibitors in plant biomass hydrolysates.</title>
        <authorList>
            <consortium name="DOE Joint Genome Institute"/>
            <person name="Jimenez D.J."/>
            <person name="Hector R.E."/>
            <person name="Riley R."/>
            <person name="Sun H."/>
            <person name="Grigoriev I.V."/>
            <person name="Van Elsas J.D."/>
            <person name="Nichols N.N."/>
        </authorList>
    </citation>
    <scope>NUCLEOTIDE SEQUENCE [LARGE SCALE GENOMIC DNA]</scope>
    <source>
        <strain evidence="4 5">NRRL 30616</strain>
    </source>
</reference>
<evidence type="ECO:0000313" key="5">
    <source>
        <dbReference type="Proteomes" id="UP000182658"/>
    </source>
</evidence>
<dbReference type="SUPFAM" id="SSF53474">
    <property type="entry name" value="alpha/beta-Hydrolases"/>
    <property type="match status" value="1"/>
</dbReference>
<dbReference type="PANTHER" id="PTHR10039:SF5">
    <property type="entry name" value="NACHT DOMAIN-CONTAINING PROTEIN"/>
    <property type="match status" value="1"/>
</dbReference>
<dbReference type="InterPro" id="IPR029058">
    <property type="entry name" value="AB_hydrolase_fold"/>
</dbReference>
<feature type="region of interest" description="Disordered" evidence="2">
    <location>
        <begin position="331"/>
        <end position="354"/>
    </location>
</feature>
<feature type="domain" description="Nephrocystin 3-like N-terminal" evidence="3">
    <location>
        <begin position="455"/>
        <end position="561"/>
    </location>
</feature>